<sequence length="197" mass="22558">MEPKELGKKYDMIAQWWHERHHDSKYGMKQLDMALKFASDGGSALDVGCGTGGRIIRQLEDQGFAVTGIDVSEEMIHLAIQNHPHASFLEQDICTWKTDRKFDFIIAWDSIFHLPLQMHRPVVNKLCNLLEKNGVLIYTFGNATGEHTDRWHEDDFYYSSIGINGNLMAMINNGLTIVHLELDQFPEKHVYVVAQKA</sequence>
<name>A0ABS5U3L1_9BACT</name>
<reference evidence="1 2" key="1">
    <citation type="submission" date="2021-05" db="EMBL/GenBank/DDBJ databases">
        <title>The draft genome of Geobacter chapellei DSM 13688.</title>
        <authorList>
            <person name="Xu Z."/>
            <person name="Masuda Y."/>
            <person name="Itoh H."/>
            <person name="Senoo K."/>
        </authorList>
    </citation>
    <scope>NUCLEOTIDE SEQUENCE [LARGE SCALE GENOMIC DNA]</scope>
    <source>
        <strain evidence="1 2">DSM 13688</strain>
    </source>
</reference>
<keyword evidence="1" id="KW-0489">Methyltransferase</keyword>
<dbReference type="Proteomes" id="UP000784128">
    <property type="component" value="Unassembled WGS sequence"/>
</dbReference>
<keyword evidence="2" id="KW-1185">Reference proteome</keyword>
<dbReference type="PANTHER" id="PTHR43861">
    <property type="entry name" value="TRANS-ACONITATE 2-METHYLTRANSFERASE-RELATED"/>
    <property type="match status" value="1"/>
</dbReference>
<dbReference type="CDD" id="cd02440">
    <property type="entry name" value="AdoMet_MTases"/>
    <property type="match status" value="1"/>
</dbReference>
<comment type="caution">
    <text evidence="1">The sequence shown here is derived from an EMBL/GenBank/DDBJ whole genome shotgun (WGS) entry which is preliminary data.</text>
</comment>
<evidence type="ECO:0000313" key="2">
    <source>
        <dbReference type="Proteomes" id="UP000784128"/>
    </source>
</evidence>
<dbReference type="RefSeq" id="WP_214295964.1">
    <property type="nucleotide sequence ID" value="NZ_JAHDYS010000001.1"/>
</dbReference>
<dbReference type="Gene3D" id="3.40.50.150">
    <property type="entry name" value="Vaccinia Virus protein VP39"/>
    <property type="match status" value="1"/>
</dbReference>
<evidence type="ECO:0000313" key="1">
    <source>
        <dbReference type="EMBL" id="MBT1070252.1"/>
    </source>
</evidence>
<accession>A0ABS5U3L1</accession>
<dbReference type="EMBL" id="JAHDYS010000001">
    <property type="protein sequence ID" value="MBT1070252.1"/>
    <property type="molecule type" value="Genomic_DNA"/>
</dbReference>
<organism evidence="1 2">
    <name type="scientific">Pelotalea chapellei</name>
    <dbReference type="NCBI Taxonomy" id="44671"/>
    <lineage>
        <taxon>Bacteria</taxon>
        <taxon>Pseudomonadati</taxon>
        <taxon>Thermodesulfobacteriota</taxon>
        <taxon>Desulfuromonadia</taxon>
        <taxon>Geobacterales</taxon>
        <taxon>Geobacteraceae</taxon>
        <taxon>Pelotalea</taxon>
    </lineage>
</organism>
<dbReference type="Pfam" id="PF13489">
    <property type="entry name" value="Methyltransf_23"/>
    <property type="match status" value="1"/>
</dbReference>
<dbReference type="PANTHER" id="PTHR43861:SF1">
    <property type="entry name" value="TRANS-ACONITATE 2-METHYLTRANSFERASE"/>
    <property type="match status" value="1"/>
</dbReference>
<dbReference type="SUPFAM" id="SSF53335">
    <property type="entry name" value="S-adenosyl-L-methionine-dependent methyltransferases"/>
    <property type="match status" value="1"/>
</dbReference>
<dbReference type="InterPro" id="IPR029063">
    <property type="entry name" value="SAM-dependent_MTases_sf"/>
</dbReference>
<dbReference type="GO" id="GO:0008168">
    <property type="term" value="F:methyltransferase activity"/>
    <property type="evidence" value="ECO:0007669"/>
    <property type="project" value="UniProtKB-KW"/>
</dbReference>
<protein>
    <submittedName>
        <fullName evidence="1">Class I SAM-dependent methyltransferase</fullName>
    </submittedName>
</protein>
<keyword evidence="1" id="KW-0808">Transferase</keyword>
<gene>
    <name evidence="1" type="ORF">KJB30_00470</name>
</gene>
<dbReference type="GO" id="GO:0032259">
    <property type="term" value="P:methylation"/>
    <property type="evidence" value="ECO:0007669"/>
    <property type="project" value="UniProtKB-KW"/>
</dbReference>
<proteinExistence type="predicted"/>